<dbReference type="Gene3D" id="2.60.120.290">
    <property type="entry name" value="Spermadhesin, CUB domain"/>
    <property type="match status" value="2"/>
</dbReference>
<name>A0AAV4T361_CAEEX</name>
<accession>A0AAV4T361</accession>
<dbReference type="Proteomes" id="UP001054945">
    <property type="component" value="Unassembled WGS sequence"/>
</dbReference>
<dbReference type="InterPro" id="IPR053207">
    <property type="entry name" value="Non-NMDA_GluR_Accessory"/>
</dbReference>
<evidence type="ECO:0000259" key="4">
    <source>
        <dbReference type="PROSITE" id="PS01180"/>
    </source>
</evidence>
<comment type="caution">
    <text evidence="5">The sequence shown here is derived from an EMBL/GenBank/DDBJ whole genome shotgun (WGS) entry which is preliminary data.</text>
</comment>
<organism evidence="5 6">
    <name type="scientific">Caerostris extrusa</name>
    <name type="common">Bark spider</name>
    <name type="synonym">Caerostris bankana</name>
    <dbReference type="NCBI Taxonomy" id="172846"/>
    <lineage>
        <taxon>Eukaryota</taxon>
        <taxon>Metazoa</taxon>
        <taxon>Ecdysozoa</taxon>
        <taxon>Arthropoda</taxon>
        <taxon>Chelicerata</taxon>
        <taxon>Arachnida</taxon>
        <taxon>Araneae</taxon>
        <taxon>Araneomorphae</taxon>
        <taxon>Entelegynae</taxon>
        <taxon>Araneoidea</taxon>
        <taxon>Araneidae</taxon>
        <taxon>Caerostris</taxon>
    </lineage>
</organism>
<sequence>MLIFYKPHLLQCISLSFNLLQLLLNILVSHHGINTIHQNVTSLQLRSSGCYNDLHYYRWTSRELDNYCGNKLPTQLMSNGPTMEIEFRTYHSSPEVKGFRALYRFVTDFGISSVGQNPTLDCRFMFLSEERGNGTFSSPNYPGYYPRDTECHYTFRGKEKRKSSYHLCLFRCGWDTT</sequence>
<feature type="chain" id="PRO_5043562561" evidence="3">
    <location>
        <begin position="33"/>
        <end position="177"/>
    </location>
</feature>
<comment type="caution">
    <text evidence="2">Lacks conserved residue(s) required for the propagation of feature annotation.</text>
</comment>
<evidence type="ECO:0000256" key="1">
    <source>
        <dbReference type="ARBA" id="ARBA00023157"/>
    </source>
</evidence>
<dbReference type="AlphaFoldDB" id="A0AAV4T361"/>
<dbReference type="PROSITE" id="PS01180">
    <property type="entry name" value="CUB"/>
    <property type="match status" value="2"/>
</dbReference>
<feature type="signal peptide" evidence="3">
    <location>
        <begin position="1"/>
        <end position="32"/>
    </location>
</feature>
<dbReference type="EMBL" id="BPLR01010511">
    <property type="protein sequence ID" value="GIY39781.1"/>
    <property type="molecule type" value="Genomic_DNA"/>
</dbReference>
<dbReference type="PANTHER" id="PTHR47537:SF2">
    <property type="entry name" value="CUBILIN"/>
    <property type="match status" value="1"/>
</dbReference>
<dbReference type="InterPro" id="IPR035914">
    <property type="entry name" value="Sperma_CUB_dom_sf"/>
</dbReference>
<keyword evidence="6" id="KW-1185">Reference proteome</keyword>
<keyword evidence="3" id="KW-0732">Signal</keyword>
<proteinExistence type="predicted"/>
<dbReference type="Pfam" id="PF00431">
    <property type="entry name" value="CUB"/>
    <property type="match status" value="1"/>
</dbReference>
<gene>
    <name evidence="5" type="primary">sol-1_1</name>
    <name evidence="5" type="ORF">CEXT_680231</name>
</gene>
<evidence type="ECO:0000313" key="6">
    <source>
        <dbReference type="Proteomes" id="UP001054945"/>
    </source>
</evidence>
<evidence type="ECO:0000256" key="2">
    <source>
        <dbReference type="PROSITE-ProRule" id="PRU00059"/>
    </source>
</evidence>
<keyword evidence="1" id="KW-1015">Disulfide bond</keyword>
<feature type="domain" description="CUB" evidence="4">
    <location>
        <begin position="1"/>
        <end position="106"/>
    </location>
</feature>
<protein>
    <submittedName>
        <fullName evidence="5">Suppressor of lurcher protein 1</fullName>
    </submittedName>
</protein>
<dbReference type="PANTHER" id="PTHR47537">
    <property type="entry name" value="CUBILIN"/>
    <property type="match status" value="1"/>
</dbReference>
<dbReference type="InterPro" id="IPR000859">
    <property type="entry name" value="CUB_dom"/>
</dbReference>
<feature type="non-terminal residue" evidence="5">
    <location>
        <position position="177"/>
    </location>
</feature>
<dbReference type="GO" id="GO:0005886">
    <property type="term" value="C:plasma membrane"/>
    <property type="evidence" value="ECO:0007669"/>
    <property type="project" value="TreeGrafter"/>
</dbReference>
<evidence type="ECO:0000256" key="3">
    <source>
        <dbReference type="SAM" id="SignalP"/>
    </source>
</evidence>
<feature type="domain" description="CUB" evidence="4">
    <location>
        <begin position="122"/>
        <end position="177"/>
    </location>
</feature>
<reference evidence="5 6" key="1">
    <citation type="submission" date="2021-06" db="EMBL/GenBank/DDBJ databases">
        <title>Caerostris extrusa draft genome.</title>
        <authorList>
            <person name="Kono N."/>
            <person name="Arakawa K."/>
        </authorList>
    </citation>
    <scope>NUCLEOTIDE SEQUENCE [LARGE SCALE GENOMIC DNA]</scope>
</reference>
<evidence type="ECO:0000313" key="5">
    <source>
        <dbReference type="EMBL" id="GIY39781.1"/>
    </source>
</evidence>
<dbReference type="SUPFAM" id="SSF49854">
    <property type="entry name" value="Spermadhesin, CUB domain"/>
    <property type="match status" value="2"/>
</dbReference>